<organism evidence="2 3">
    <name type="scientific">Adineta steineri</name>
    <dbReference type="NCBI Taxonomy" id="433720"/>
    <lineage>
        <taxon>Eukaryota</taxon>
        <taxon>Metazoa</taxon>
        <taxon>Spiralia</taxon>
        <taxon>Gnathifera</taxon>
        <taxon>Rotifera</taxon>
        <taxon>Eurotatoria</taxon>
        <taxon>Bdelloidea</taxon>
        <taxon>Adinetida</taxon>
        <taxon>Adinetidae</taxon>
        <taxon>Adineta</taxon>
    </lineage>
</organism>
<evidence type="ECO:0000313" key="2">
    <source>
        <dbReference type="EMBL" id="CAF4454490.1"/>
    </source>
</evidence>
<feature type="non-terminal residue" evidence="2">
    <location>
        <position position="103"/>
    </location>
</feature>
<proteinExistence type="predicted"/>
<name>A0A820SDG1_9BILA</name>
<gene>
    <name evidence="2" type="ORF">KXQ929_LOCUS54150</name>
</gene>
<feature type="domain" description="E3 ubiquitin-protein ligase UBR-like C-terminal" evidence="1">
    <location>
        <begin position="1"/>
        <end position="90"/>
    </location>
</feature>
<feature type="non-terminal residue" evidence="2">
    <location>
        <position position="1"/>
    </location>
</feature>
<dbReference type="Pfam" id="PF18995">
    <property type="entry name" value="PRT6_C"/>
    <property type="match status" value="1"/>
</dbReference>
<reference evidence="2" key="1">
    <citation type="submission" date="2021-02" db="EMBL/GenBank/DDBJ databases">
        <authorList>
            <person name="Nowell W R."/>
        </authorList>
    </citation>
    <scope>NUCLEOTIDE SEQUENCE</scope>
</reference>
<comment type="caution">
    <text evidence="2">The sequence shown here is derived from an EMBL/GenBank/DDBJ whole genome shotgun (WGS) entry which is preliminary data.</text>
</comment>
<accession>A0A820SDG1</accession>
<protein>
    <recommendedName>
        <fullName evidence="1">E3 ubiquitin-protein ligase UBR-like C-terminal domain-containing protein</fullName>
    </recommendedName>
</protein>
<dbReference type="InterPro" id="IPR044046">
    <property type="entry name" value="E3_ligase_UBR-like_C"/>
</dbReference>
<evidence type="ECO:0000259" key="1">
    <source>
        <dbReference type="Pfam" id="PF18995"/>
    </source>
</evidence>
<evidence type="ECO:0000313" key="3">
    <source>
        <dbReference type="Proteomes" id="UP000663868"/>
    </source>
</evidence>
<sequence length="103" mass="11889">ALFYHHLTGTSWPVESGLDEYSTICHYLGLPICLSKLFDIENERCLNDLINNWISNLSTSKSLIKYPVSVNELYQLPKEYIDLMNQVSQGVAPYKYARDEIRS</sequence>
<dbReference type="Proteomes" id="UP000663868">
    <property type="component" value="Unassembled WGS sequence"/>
</dbReference>
<dbReference type="AlphaFoldDB" id="A0A820SDG1"/>
<dbReference type="EMBL" id="CAJOBB010031973">
    <property type="protein sequence ID" value="CAF4454490.1"/>
    <property type="molecule type" value="Genomic_DNA"/>
</dbReference>